<feature type="region of interest" description="Disordered" evidence="1">
    <location>
        <begin position="68"/>
        <end position="88"/>
    </location>
</feature>
<dbReference type="OrthoDB" id="9986677at2759"/>
<dbReference type="EMBL" id="CAIJEO010000010">
    <property type="protein sequence ID" value="CAD0099386.1"/>
    <property type="molecule type" value="Genomic_DNA"/>
</dbReference>
<name>A0A9N8K7X4_9PEZI</name>
<protein>
    <submittedName>
        <fullName evidence="2">Uncharacterized protein</fullName>
    </submittedName>
</protein>
<accession>A0A9N8K7X4</accession>
<reference evidence="2" key="1">
    <citation type="submission" date="2020-06" db="EMBL/GenBank/DDBJ databases">
        <authorList>
            <person name="Onetto C."/>
        </authorList>
    </citation>
    <scope>NUCLEOTIDE SEQUENCE</scope>
</reference>
<sequence>MMNRIRRPFPITRRDTDSVQLNTLEPQKAADGFDRKGAEVGIEADSPDIEHGHLQEIEVDVDKVLHDGEVKDVDSDTSPYPEGTIRSW</sequence>
<dbReference type="Proteomes" id="UP000714618">
    <property type="component" value="Unassembled WGS sequence"/>
</dbReference>
<dbReference type="AlphaFoldDB" id="A0A9N8K7X4"/>
<evidence type="ECO:0000313" key="3">
    <source>
        <dbReference type="Proteomes" id="UP000714618"/>
    </source>
</evidence>
<proteinExistence type="predicted"/>
<evidence type="ECO:0000256" key="1">
    <source>
        <dbReference type="SAM" id="MobiDB-lite"/>
    </source>
</evidence>
<evidence type="ECO:0000313" key="2">
    <source>
        <dbReference type="EMBL" id="CAD0099386.1"/>
    </source>
</evidence>
<comment type="caution">
    <text evidence="2">The sequence shown here is derived from an EMBL/GenBank/DDBJ whole genome shotgun (WGS) entry which is preliminary data.</text>
</comment>
<organism evidence="2 3">
    <name type="scientific">Aureobasidium mustum</name>
    <dbReference type="NCBI Taxonomy" id="2773714"/>
    <lineage>
        <taxon>Eukaryota</taxon>
        <taxon>Fungi</taxon>
        <taxon>Dikarya</taxon>
        <taxon>Ascomycota</taxon>
        <taxon>Pezizomycotina</taxon>
        <taxon>Dothideomycetes</taxon>
        <taxon>Dothideomycetidae</taxon>
        <taxon>Dothideales</taxon>
        <taxon>Saccotheciaceae</taxon>
        <taxon>Aureobasidium</taxon>
    </lineage>
</organism>
<feature type="region of interest" description="Disordered" evidence="1">
    <location>
        <begin position="27"/>
        <end position="51"/>
    </location>
</feature>
<gene>
    <name evidence="2" type="ORF">AWRI4233_LOCUS8210</name>
</gene>
<keyword evidence="3" id="KW-1185">Reference proteome</keyword>